<dbReference type="RefSeq" id="WP_344542976.1">
    <property type="nucleotide sequence ID" value="NZ_BAAATM010000022.1"/>
</dbReference>
<sequence length="53" mass="6347">MSEQLPKKWCGDDHGHWDHTWVDGIYNKQCPGYEEVVPVQRPVTRKRKKRAKK</sequence>
<keyword evidence="2" id="KW-1185">Reference proteome</keyword>
<proteinExistence type="predicted"/>
<reference evidence="1 2" key="1">
    <citation type="journal article" date="2019" name="Int. J. Syst. Evol. Microbiol.">
        <title>The Global Catalogue of Microorganisms (GCM) 10K type strain sequencing project: providing services to taxonomists for standard genome sequencing and annotation.</title>
        <authorList>
            <consortium name="The Broad Institute Genomics Platform"/>
            <consortium name="The Broad Institute Genome Sequencing Center for Infectious Disease"/>
            <person name="Wu L."/>
            <person name="Ma J."/>
        </authorList>
    </citation>
    <scope>NUCLEOTIDE SEQUENCE [LARGE SCALE GENOMIC DNA]</scope>
    <source>
        <strain evidence="1 2">JCM 6924</strain>
    </source>
</reference>
<dbReference type="Proteomes" id="UP001501095">
    <property type="component" value="Unassembled WGS sequence"/>
</dbReference>
<accession>A0ABN3P2H4</accession>
<organism evidence="1 2">
    <name type="scientific">Streptomyces levis</name>
    <dbReference type="NCBI Taxonomy" id="285566"/>
    <lineage>
        <taxon>Bacteria</taxon>
        <taxon>Bacillati</taxon>
        <taxon>Actinomycetota</taxon>
        <taxon>Actinomycetes</taxon>
        <taxon>Kitasatosporales</taxon>
        <taxon>Streptomycetaceae</taxon>
        <taxon>Streptomyces</taxon>
    </lineage>
</organism>
<gene>
    <name evidence="1" type="ORF">GCM10010423_64930</name>
</gene>
<protein>
    <submittedName>
        <fullName evidence="1">Uncharacterized protein</fullName>
    </submittedName>
</protein>
<dbReference type="EMBL" id="BAAATM010000022">
    <property type="protein sequence ID" value="GAA2554770.1"/>
    <property type="molecule type" value="Genomic_DNA"/>
</dbReference>
<name>A0ABN3P2H4_9ACTN</name>
<evidence type="ECO:0000313" key="2">
    <source>
        <dbReference type="Proteomes" id="UP001501095"/>
    </source>
</evidence>
<evidence type="ECO:0000313" key="1">
    <source>
        <dbReference type="EMBL" id="GAA2554770.1"/>
    </source>
</evidence>
<comment type="caution">
    <text evidence="1">The sequence shown here is derived from an EMBL/GenBank/DDBJ whole genome shotgun (WGS) entry which is preliminary data.</text>
</comment>